<keyword evidence="4" id="KW-0813">Transport</keyword>
<evidence type="ECO:0000256" key="4">
    <source>
        <dbReference type="ARBA" id="ARBA00022448"/>
    </source>
</evidence>
<accession>A0AAV9P7S1</accession>
<evidence type="ECO:0000313" key="14">
    <source>
        <dbReference type="Proteomes" id="UP001337655"/>
    </source>
</evidence>
<feature type="transmembrane region" description="Helical" evidence="12">
    <location>
        <begin position="116"/>
        <end position="132"/>
    </location>
</feature>
<dbReference type="GeneID" id="89928100"/>
<sequence length="435" mass="47445">MELYGIYFAALVCFNIALAAHRHQTDKHAPLQETLALPSSDSKGAASKFKREYFGLYALVMAADWLQGPYMYTLYKHEKGVPESTVASLFTVGFVTAGITASFVGSLADQYGRRNGCLAFCVTYGLSCLSVLSDDIFVLFVGRALGGLSTTLLYSVFEAWMIAEYHKRELSGCLSLGSMFSTSVTLSSIVAILSGVIGEAVVGYTGTKTSPFMAAFACLAAAFVGIQRFWSENYGDEATKKQQTEGGIGTLLSDRRILALTTTTTFFEGSMYLFVFFWSPTLISAHSMANAETPLPFGLIFSCFMCAIMLGSMIFSTVKPENARDAGHLTLSILALASWGLLIPVLQRSEGATFWSFALFEMCVGLYFPSMSRLKSEVVEDAVRAKVYGFMRLPLNVFIAVALGVTQDGDEHRRRVFTTAGSLLLVAFGVVRRYL</sequence>
<feature type="transmembrane region" description="Helical" evidence="12">
    <location>
        <begin position="389"/>
        <end position="406"/>
    </location>
</feature>
<evidence type="ECO:0000313" key="13">
    <source>
        <dbReference type="EMBL" id="KAK5168192.1"/>
    </source>
</evidence>
<dbReference type="GO" id="GO:0005886">
    <property type="term" value="C:plasma membrane"/>
    <property type="evidence" value="ECO:0007669"/>
    <property type="project" value="UniProtKB-SubCell"/>
</dbReference>
<evidence type="ECO:0000256" key="5">
    <source>
        <dbReference type="ARBA" id="ARBA00022475"/>
    </source>
</evidence>
<comment type="function">
    <text evidence="1">Mediates high-affinity intracellular uptake of the rare oligo-element molybdenum.</text>
</comment>
<dbReference type="InterPro" id="IPR036259">
    <property type="entry name" value="MFS_trans_sf"/>
</dbReference>
<feature type="transmembrane region" description="Helical" evidence="12">
    <location>
        <begin position="257"/>
        <end position="277"/>
    </location>
</feature>
<protein>
    <recommendedName>
        <fullName evidence="3">Molybdate-anion transporter</fullName>
    </recommendedName>
    <alternativeName>
        <fullName evidence="10">Major facilitator superfamily domain-containing protein 5</fullName>
    </alternativeName>
    <alternativeName>
        <fullName evidence="11">Molybdate transporter 2 homolog</fullName>
    </alternativeName>
</protein>
<evidence type="ECO:0000256" key="6">
    <source>
        <dbReference type="ARBA" id="ARBA00022692"/>
    </source>
</evidence>
<dbReference type="EMBL" id="JAVRRT010000010">
    <property type="protein sequence ID" value="KAK5168192.1"/>
    <property type="molecule type" value="Genomic_DNA"/>
</dbReference>
<dbReference type="RefSeq" id="XP_064657802.1">
    <property type="nucleotide sequence ID" value="XM_064804001.1"/>
</dbReference>
<feature type="transmembrane region" description="Helical" evidence="12">
    <location>
        <begin position="6"/>
        <end position="22"/>
    </location>
</feature>
<name>A0AAV9P7S1_9PEZI</name>
<dbReference type="AlphaFoldDB" id="A0AAV9P7S1"/>
<dbReference type="PANTHER" id="PTHR23516">
    <property type="entry name" value="SAM (S-ADENOSYL METHIONINE) TRANSPORTER"/>
    <property type="match status" value="1"/>
</dbReference>
<dbReference type="GO" id="GO:0015098">
    <property type="term" value="F:molybdate ion transmembrane transporter activity"/>
    <property type="evidence" value="ECO:0007669"/>
    <property type="project" value="InterPro"/>
</dbReference>
<keyword evidence="7 12" id="KW-1133">Transmembrane helix</keyword>
<keyword evidence="5" id="KW-1003">Cell membrane</keyword>
<evidence type="ECO:0000256" key="2">
    <source>
        <dbReference type="ARBA" id="ARBA00004651"/>
    </source>
</evidence>
<gene>
    <name evidence="13" type="ORF">LTR77_006761</name>
</gene>
<keyword evidence="9 12" id="KW-0472">Membrane</keyword>
<dbReference type="InterPro" id="IPR008509">
    <property type="entry name" value="MOT2/MFSD5"/>
</dbReference>
<dbReference type="SUPFAM" id="SSF103473">
    <property type="entry name" value="MFS general substrate transporter"/>
    <property type="match status" value="1"/>
</dbReference>
<evidence type="ECO:0000256" key="10">
    <source>
        <dbReference type="ARBA" id="ARBA00030646"/>
    </source>
</evidence>
<feature type="transmembrane region" description="Helical" evidence="12">
    <location>
        <begin position="53"/>
        <end position="72"/>
    </location>
</feature>
<feature type="transmembrane region" description="Helical" evidence="12">
    <location>
        <begin position="297"/>
        <end position="315"/>
    </location>
</feature>
<evidence type="ECO:0000256" key="3">
    <source>
        <dbReference type="ARBA" id="ARBA00021242"/>
    </source>
</evidence>
<comment type="caution">
    <text evidence="13">The sequence shown here is derived from an EMBL/GenBank/DDBJ whole genome shotgun (WGS) entry which is preliminary data.</text>
</comment>
<keyword evidence="14" id="KW-1185">Reference proteome</keyword>
<comment type="subcellular location">
    <subcellularLocation>
        <location evidence="2">Cell membrane</location>
        <topology evidence="2">Multi-pass membrane protein</topology>
    </subcellularLocation>
</comment>
<feature type="transmembrane region" description="Helical" evidence="12">
    <location>
        <begin position="352"/>
        <end position="368"/>
    </location>
</feature>
<dbReference type="Proteomes" id="UP001337655">
    <property type="component" value="Unassembled WGS sequence"/>
</dbReference>
<evidence type="ECO:0000256" key="7">
    <source>
        <dbReference type="ARBA" id="ARBA00022989"/>
    </source>
</evidence>
<dbReference type="Pfam" id="PF05631">
    <property type="entry name" value="MFS_5"/>
    <property type="match status" value="1"/>
</dbReference>
<evidence type="ECO:0000256" key="8">
    <source>
        <dbReference type="ARBA" id="ARBA00023065"/>
    </source>
</evidence>
<feature type="transmembrane region" description="Helical" evidence="12">
    <location>
        <begin position="144"/>
        <end position="163"/>
    </location>
</feature>
<feature type="transmembrane region" description="Helical" evidence="12">
    <location>
        <begin position="84"/>
        <end position="104"/>
    </location>
</feature>
<evidence type="ECO:0000256" key="12">
    <source>
        <dbReference type="SAM" id="Phobius"/>
    </source>
</evidence>
<keyword evidence="6 12" id="KW-0812">Transmembrane</keyword>
<feature type="transmembrane region" description="Helical" evidence="12">
    <location>
        <begin position="212"/>
        <end position="230"/>
    </location>
</feature>
<dbReference type="GO" id="GO:0006811">
    <property type="term" value="P:monoatomic ion transport"/>
    <property type="evidence" value="ECO:0007669"/>
    <property type="project" value="UniProtKB-KW"/>
</dbReference>
<evidence type="ECO:0000256" key="11">
    <source>
        <dbReference type="ARBA" id="ARBA00032555"/>
    </source>
</evidence>
<evidence type="ECO:0000256" key="1">
    <source>
        <dbReference type="ARBA" id="ARBA00003019"/>
    </source>
</evidence>
<feature type="transmembrane region" description="Helical" evidence="12">
    <location>
        <begin position="412"/>
        <end position="431"/>
    </location>
</feature>
<dbReference type="Gene3D" id="1.20.1250.20">
    <property type="entry name" value="MFS general substrate transporter like domains"/>
    <property type="match status" value="1"/>
</dbReference>
<reference evidence="13 14" key="1">
    <citation type="submission" date="2023-08" db="EMBL/GenBank/DDBJ databases">
        <title>Black Yeasts Isolated from many extreme environments.</title>
        <authorList>
            <person name="Coleine C."/>
            <person name="Stajich J.E."/>
            <person name="Selbmann L."/>
        </authorList>
    </citation>
    <scope>NUCLEOTIDE SEQUENCE [LARGE SCALE GENOMIC DNA]</scope>
    <source>
        <strain evidence="13 14">CCFEE 5935</strain>
    </source>
</reference>
<dbReference type="PANTHER" id="PTHR23516:SF1">
    <property type="entry name" value="MOLYBDATE-ANION TRANSPORTER"/>
    <property type="match status" value="1"/>
</dbReference>
<feature type="transmembrane region" description="Helical" evidence="12">
    <location>
        <begin position="327"/>
        <end position="346"/>
    </location>
</feature>
<organism evidence="13 14">
    <name type="scientific">Saxophila tyrrhenica</name>
    <dbReference type="NCBI Taxonomy" id="1690608"/>
    <lineage>
        <taxon>Eukaryota</taxon>
        <taxon>Fungi</taxon>
        <taxon>Dikarya</taxon>
        <taxon>Ascomycota</taxon>
        <taxon>Pezizomycotina</taxon>
        <taxon>Dothideomycetes</taxon>
        <taxon>Dothideomycetidae</taxon>
        <taxon>Mycosphaerellales</taxon>
        <taxon>Extremaceae</taxon>
        <taxon>Saxophila</taxon>
    </lineage>
</organism>
<proteinExistence type="predicted"/>
<evidence type="ECO:0000256" key="9">
    <source>
        <dbReference type="ARBA" id="ARBA00023136"/>
    </source>
</evidence>
<keyword evidence="8" id="KW-0406">Ion transport</keyword>